<dbReference type="WBParaSite" id="HCON_00180590-00001">
    <property type="protein sequence ID" value="HCON_00180590-00001"/>
    <property type="gene ID" value="HCON_00180590"/>
</dbReference>
<proteinExistence type="predicted"/>
<dbReference type="OrthoDB" id="5814184at2759"/>
<reference evidence="2" key="1">
    <citation type="submission" date="2020-12" db="UniProtKB">
        <authorList>
            <consortium name="WormBaseParasite"/>
        </authorList>
    </citation>
    <scope>IDENTIFICATION</scope>
    <source>
        <strain evidence="2">MHco3</strain>
    </source>
</reference>
<keyword evidence="1" id="KW-1185">Reference proteome</keyword>
<sequence length="134" mass="15434">MMSDLASELCRRKRINWRALRNIEGVGKKTKNMRLRACALNALWKGGGVPGIPLYTKVLKESRSPELRHRAKTRDAIDYGKKSKIRWAVHVMRYSDVRWTGRLLTGSLGTSSGRHYGRQLDVRLLHESSERKEC</sequence>
<protein>
    <submittedName>
        <fullName evidence="2">Ribosomal protein L15</fullName>
    </submittedName>
</protein>
<dbReference type="AlphaFoldDB" id="A0A7I4Z2U8"/>
<dbReference type="Proteomes" id="UP000025227">
    <property type="component" value="Unplaced"/>
</dbReference>
<evidence type="ECO:0000313" key="2">
    <source>
        <dbReference type="WBParaSite" id="HCON_00180590-00001"/>
    </source>
</evidence>
<name>A0A7I4Z2U8_HAECO</name>
<evidence type="ECO:0000313" key="1">
    <source>
        <dbReference type="Proteomes" id="UP000025227"/>
    </source>
</evidence>
<organism evidence="1 2">
    <name type="scientific">Haemonchus contortus</name>
    <name type="common">Barber pole worm</name>
    <dbReference type="NCBI Taxonomy" id="6289"/>
    <lineage>
        <taxon>Eukaryota</taxon>
        <taxon>Metazoa</taxon>
        <taxon>Ecdysozoa</taxon>
        <taxon>Nematoda</taxon>
        <taxon>Chromadorea</taxon>
        <taxon>Rhabditida</taxon>
        <taxon>Rhabditina</taxon>
        <taxon>Rhabditomorpha</taxon>
        <taxon>Strongyloidea</taxon>
        <taxon>Trichostrongylidae</taxon>
        <taxon>Haemonchus</taxon>
    </lineage>
</organism>
<accession>A0A7I4Z2U8</accession>